<organism evidence="5 6">
    <name type="scientific">Biomphalaria glabrata</name>
    <name type="common">Bloodfluke planorb</name>
    <name type="synonym">Freshwater snail</name>
    <dbReference type="NCBI Taxonomy" id="6526"/>
    <lineage>
        <taxon>Eukaryota</taxon>
        <taxon>Metazoa</taxon>
        <taxon>Spiralia</taxon>
        <taxon>Lophotrochozoa</taxon>
        <taxon>Mollusca</taxon>
        <taxon>Gastropoda</taxon>
        <taxon>Heterobranchia</taxon>
        <taxon>Euthyneura</taxon>
        <taxon>Panpulmonata</taxon>
        <taxon>Hygrophila</taxon>
        <taxon>Lymnaeoidea</taxon>
        <taxon>Planorbidae</taxon>
        <taxon>Biomphalaria</taxon>
    </lineage>
</organism>
<dbReference type="STRING" id="6526.A0A2C9L1V4"/>
<feature type="compositionally biased region" description="Basic and acidic residues" evidence="2">
    <location>
        <begin position="926"/>
        <end position="946"/>
    </location>
</feature>
<feature type="compositionally biased region" description="Low complexity" evidence="2">
    <location>
        <begin position="830"/>
        <end position="851"/>
    </location>
</feature>
<dbReference type="RefSeq" id="XP_013066244.2">
    <property type="nucleotide sequence ID" value="XM_013210790.2"/>
</dbReference>
<feature type="region of interest" description="Disordered" evidence="2">
    <location>
        <begin position="829"/>
        <end position="893"/>
    </location>
</feature>
<feature type="region of interest" description="Disordered" evidence="2">
    <location>
        <begin position="465"/>
        <end position="485"/>
    </location>
</feature>
<reference evidence="4" key="2">
    <citation type="submission" date="2013-03" db="EMBL/GenBank/DDBJ databases">
        <title>Sequence assembly of the Biomphalaria glabrata genome version 4.3.</title>
        <authorList>
            <person name="Warren W."/>
            <person name="Wilson R.K."/>
            <person name="Hillier L.W."/>
            <person name="Minx P."/>
        </authorList>
    </citation>
    <scope>NUCLEOTIDE SEQUENCE</scope>
    <source>
        <strain evidence="4">BB02</strain>
    </source>
</reference>
<dbReference type="GO" id="GO:0005096">
    <property type="term" value="F:GTPase activator activity"/>
    <property type="evidence" value="ECO:0007669"/>
    <property type="project" value="UniProtKB-KW"/>
</dbReference>
<keyword evidence="1" id="KW-0343">GTPase activation</keyword>
<feature type="region of interest" description="Disordered" evidence="2">
    <location>
        <begin position="500"/>
        <end position="554"/>
    </location>
</feature>
<dbReference type="KEGG" id="bgt:106054772"/>
<dbReference type="FunFam" id="1.10.472.80:FF:000038">
    <property type="entry name" value="TBC1 domain family member 5"/>
    <property type="match status" value="1"/>
</dbReference>
<feature type="compositionally biased region" description="Polar residues" evidence="2">
    <location>
        <begin position="10"/>
        <end position="21"/>
    </location>
</feature>
<dbReference type="AlphaFoldDB" id="A0A2C9L1V4"/>
<dbReference type="EnsemblMetazoa" id="BGLB026019-RE">
    <property type="protein sequence ID" value="BGLB026019-PE"/>
    <property type="gene ID" value="BGLB026019"/>
</dbReference>
<dbReference type="Pfam" id="PF00566">
    <property type="entry name" value="RabGAP-TBC"/>
    <property type="match status" value="2"/>
</dbReference>
<dbReference type="EnsemblMetazoa" id="BGLB026019-RA">
    <property type="protein sequence ID" value="BGLB026019-PA"/>
    <property type="gene ID" value="BGLB026019"/>
</dbReference>
<dbReference type="RefSeq" id="XP_013066242.2">
    <property type="nucleotide sequence ID" value="XM_013210788.2"/>
</dbReference>
<accession>A0A2C9L1V4</accession>
<evidence type="ECO:0000313" key="6">
    <source>
        <dbReference type="Proteomes" id="UP000076420"/>
    </source>
</evidence>
<dbReference type="EnsemblMetazoa" id="BGLB026019-RF">
    <property type="protein sequence ID" value="BGLB026019-PF"/>
    <property type="gene ID" value="BGLB026019"/>
</dbReference>
<sequence length="979" mass="111362">MNVLDKLRPSKSSKNTDQSGPPSKEDILNTLESFTINKSLDRHENNNNSDSISHGSRTDAKFDFVDSSQPTSSSASMSHSYSTEWEKLFNTPDMMKKLKEKSMEGELRSSRFRSLIWKLFLEVLPPSKEEWVEKTKQSRNKFEDLKNKLIVNPRKAVDSVDITLNNPLSQDEESPWNKFFQDNELRLTIKQDVIRTTFGKHTWKECYPKIEFFQSNQLRNLMVNILFIFAKENPELSYRQGMHELLAPLIFVLHCDHQAFLHACEIESVNYLSVMARDIIKVVMDPNYLEHDAYTMFCQVMETVEPWYLSRDIFYNTKTGSMRNLEMINATPFSRSQDLNPSSVIVTKLTRIQDYILKKFDPELHQHLERLEIAPQIYGIRWLRLLFGREFPMQDLLMLWDAIFGDGIGFDLVDYIFVAMLLYIKDNLLTSDYATCLTVLMKYPQVTDVHYFVVKARWLREPNQQPRPPVYTHQGSIKMSSSMGESSESISNITRDTVATTHHHTGQKRQNTSLGGFSSFSRKFSRPRTLSVPKSSSEPMNLQTDISPETANNPIGSTVSLSQVEESMFRPSAASMARMDATNLRSAQSSPGLHPSSIFPMTPDDVSITTSPPLPGGKSRGRQKKMTKSERELQDQISRLQGEQNDMNSMCRYCASKLDVHIGRLQQELSKQSFAVDDDIMVSLAGLKLVRDILNGTLKFSQNIAADEDEIQINDEYYGNQNGDRSITSPDSDILLGATSCIDDDLKISRSHKARLFYMSSEDASSLDSGSPSVQGKVKGAGDQAMDYTFTADTDLNIQDKMSIADKNANTQTSNSSGQFTSKIRSLFKSEPSGSKMSTSTSGSASGNLASQPSSSIDTMSFQSSQSPEKARSDEKQPLRSSQTEREMMPFDTRPRACSNLETQTQYWPDFTAAVSAPWYSKEMYHGDRKDGRKRREEHVGRERSKSQPSTSTLMYRQDYDMQGLNPLYRLHYQDNMDH</sequence>
<dbReference type="OrthoDB" id="27140at2759"/>
<feature type="compositionally biased region" description="Polar residues" evidence="2">
    <location>
        <begin position="852"/>
        <end position="868"/>
    </location>
</feature>
<reference evidence="4" key="1">
    <citation type="journal article" date="2004" name="J. Parasitol.">
        <title>The mitochondrial genome of Biomphalaria glabrata (Gastropoda: Basommatophora), intermediate host of Schistosoma mansoni.</title>
        <authorList>
            <person name="DeJong R.J."/>
            <person name="Emery A.M."/>
            <person name="Adema C.M."/>
        </authorList>
    </citation>
    <scope>NUCLEOTIDE SEQUENCE</scope>
    <source>
        <strain evidence="4">BB02</strain>
    </source>
</reference>
<name>A0A2C9L1V4_BIOGL</name>
<feature type="compositionally biased region" description="Low complexity" evidence="2">
    <location>
        <begin position="475"/>
        <end position="485"/>
    </location>
</feature>
<dbReference type="FunFam" id="1.10.8.270:FF:000011">
    <property type="entry name" value="TBC1 domain family member 5"/>
    <property type="match status" value="1"/>
</dbReference>
<gene>
    <name evidence="5" type="primary">106054772</name>
</gene>
<dbReference type="Gene3D" id="1.10.472.80">
    <property type="entry name" value="Ypt/Rab-GAP domain of gyp1p, domain 3"/>
    <property type="match status" value="1"/>
</dbReference>
<proteinExistence type="predicted"/>
<feature type="region of interest" description="Disordered" evidence="2">
    <location>
        <begin position="1"/>
        <end position="29"/>
    </location>
</feature>
<dbReference type="EnsemblMetazoa" id="BGLB026019-RM">
    <property type="protein sequence ID" value="BGLB026019-PM"/>
    <property type="gene ID" value="BGLB026019"/>
</dbReference>
<dbReference type="RefSeq" id="XP_013066243.2">
    <property type="nucleotide sequence ID" value="XM_013210789.2"/>
</dbReference>
<dbReference type="PANTHER" id="PTHR22957:SF337">
    <property type="entry name" value="TBC1 DOMAIN FAMILY MEMBER 5"/>
    <property type="match status" value="1"/>
</dbReference>
<dbReference type="InterPro" id="IPR000195">
    <property type="entry name" value="Rab-GAP-TBC_dom"/>
</dbReference>
<dbReference type="VEuPathDB" id="VectorBase:BGLAX_047698"/>
<feature type="compositionally biased region" description="Basic and acidic residues" evidence="2">
    <location>
        <begin position="869"/>
        <end position="893"/>
    </location>
</feature>
<reference evidence="5" key="3">
    <citation type="submission" date="2020-05" db="UniProtKB">
        <authorList>
            <consortium name="EnsemblMetazoa"/>
        </authorList>
    </citation>
    <scope>IDENTIFICATION</scope>
    <source>
        <strain evidence="5">BB02</strain>
    </source>
</reference>
<dbReference type="EnsemblMetazoa" id="BGLB026019-RC">
    <property type="protein sequence ID" value="BGLB026019-PC"/>
    <property type="gene ID" value="BGLB026019"/>
</dbReference>
<dbReference type="EnsemblMetazoa" id="BGLB026019-RK">
    <property type="protein sequence ID" value="BGLB026019-PK"/>
    <property type="gene ID" value="BGLB026019"/>
</dbReference>
<dbReference type="GO" id="GO:0005737">
    <property type="term" value="C:cytoplasm"/>
    <property type="evidence" value="ECO:0007669"/>
    <property type="project" value="UniProtKB-ARBA"/>
</dbReference>
<dbReference type="EnsemblMetazoa" id="BGLB026019-RJ">
    <property type="protein sequence ID" value="BGLB026019-PJ"/>
    <property type="gene ID" value="BGLB026019"/>
</dbReference>
<dbReference type="PANTHER" id="PTHR22957">
    <property type="entry name" value="TBC1 DOMAIN FAMILY MEMBER GTPASE-ACTIVATING PROTEIN"/>
    <property type="match status" value="1"/>
</dbReference>
<dbReference type="Gene3D" id="1.10.8.270">
    <property type="entry name" value="putative rabgap domain of human tbc1 domain family member 14 like domains"/>
    <property type="match status" value="1"/>
</dbReference>
<evidence type="ECO:0000313" key="4">
    <source>
        <dbReference type="EnsemblMetazoa" id="BGLB026019-PA"/>
    </source>
</evidence>
<feature type="region of interest" description="Disordered" evidence="2">
    <location>
        <begin position="926"/>
        <end position="952"/>
    </location>
</feature>
<feature type="compositionally biased region" description="Polar residues" evidence="2">
    <location>
        <begin position="532"/>
        <end position="554"/>
    </location>
</feature>
<evidence type="ECO:0000259" key="3">
    <source>
        <dbReference type="PROSITE" id="PS50086"/>
    </source>
</evidence>
<evidence type="ECO:0000313" key="5">
    <source>
        <dbReference type="EnsemblMetazoa" id="BGLB026019-PJ"/>
    </source>
</evidence>
<protein>
    <recommendedName>
        <fullName evidence="3">Rab-GAP TBC domain-containing protein</fullName>
    </recommendedName>
</protein>
<dbReference type="PROSITE" id="PS50086">
    <property type="entry name" value="TBC_RABGAP"/>
    <property type="match status" value="1"/>
</dbReference>
<feature type="domain" description="Rab-GAP TBC" evidence="3">
    <location>
        <begin position="107"/>
        <end position="407"/>
    </location>
</feature>
<dbReference type="EnsemblMetazoa" id="BGLB026019-RI">
    <property type="protein sequence ID" value="BGLB026019-PI"/>
    <property type="gene ID" value="BGLB026019"/>
</dbReference>
<feature type="compositionally biased region" description="Polar residues" evidence="2">
    <location>
        <begin position="46"/>
        <end position="55"/>
    </location>
</feature>
<dbReference type="SUPFAM" id="SSF47923">
    <property type="entry name" value="Ypt/Rab-GAP domain of gyp1p"/>
    <property type="match status" value="2"/>
</dbReference>
<dbReference type="Proteomes" id="UP000076420">
    <property type="component" value="Unassembled WGS sequence"/>
</dbReference>
<feature type="region of interest" description="Disordered" evidence="2">
    <location>
        <begin position="607"/>
        <end position="631"/>
    </location>
</feature>
<dbReference type="RefSeq" id="XP_013066238.2">
    <property type="nucleotide sequence ID" value="XM_013210784.2"/>
</dbReference>
<evidence type="ECO:0000256" key="2">
    <source>
        <dbReference type="SAM" id="MobiDB-lite"/>
    </source>
</evidence>
<evidence type="ECO:0000256" key="1">
    <source>
        <dbReference type="ARBA" id="ARBA00022468"/>
    </source>
</evidence>
<dbReference type="VEuPathDB" id="VectorBase:BGLB026019"/>
<dbReference type="RefSeq" id="XP_013066245.2">
    <property type="nucleotide sequence ID" value="XM_013210791.2"/>
</dbReference>
<dbReference type="SMART" id="SM00164">
    <property type="entry name" value="TBC"/>
    <property type="match status" value="1"/>
</dbReference>
<feature type="region of interest" description="Disordered" evidence="2">
    <location>
        <begin position="38"/>
        <end position="57"/>
    </location>
</feature>
<dbReference type="InterPro" id="IPR035969">
    <property type="entry name" value="Rab-GAP_TBC_sf"/>
</dbReference>
<dbReference type="RefSeq" id="XP_013066239.2">
    <property type="nucleotide sequence ID" value="XM_013210785.2"/>
</dbReference>